<dbReference type="OMA" id="EDFRKHQ"/>
<dbReference type="eggNOG" id="KOG0594">
    <property type="taxonomic scope" value="Eukaryota"/>
</dbReference>
<dbReference type="GeneID" id="4589400"/>
<gene>
    <name evidence="2" type="ORF">NFIA_112310</name>
</gene>
<feature type="domain" description="Protein kinase" evidence="1">
    <location>
        <begin position="1"/>
        <end position="183"/>
    </location>
</feature>
<organism evidence="2 3">
    <name type="scientific">Neosartorya fischeri (strain ATCC 1020 / DSM 3700 / CBS 544.65 / FGSC A1164 / JCM 1740 / NRRL 181 / WB 181)</name>
    <name type="common">Aspergillus fischerianus</name>
    <dbReference type="NCBI Taxonomy" id="331117"/>
    <lineage>
        <taxon>Eukaryota</taxon>
        <taxon>Fungi</taxon>
        <taxon>Dikarya</taxon>
        <taxon>Ascomycota</taxon>
        <taxon>Pezizomycotina</taxon>
        <taxon>Eurotiomycetes</taxon>
        <taxon>Eurotiomycetidae</taxon>
        <taxon>Eurotiales</taxon>
        <taxon>Aspergillaceae</taxon>
        <taxon>Aspergillus</taxon>
        <taxon>Aspergillus subgen. Fumigati</taxon>
    </lineage>
</organism>
<dbReference type="PANTHER" id="PTHR44167">
    <property type="entry name" value="OVARIAN-SPECIFIC SERINE/THREONINE-PROTEIN KINASE LOK-RELATED"/>
    <property type="match status" value="1"/>
</dbReference>
<proteinExistence type="predicted"/>
<name>A1D8J6_NEOFI</name>
<evidence type="ECO:0000313" key="3">
    <source>
        <dbReference type="Proteomes" id="UP000006702"/>
    </source>
</evidence>
<dbReference type="GO" id="GO:0005524">
    <property type="term" value="F:ATP binding"/>
    <property type="evidence" value="ECO:0007669"/>
    <property type="project" value="InterPro"/>
</dbReference>
<dbReference type="OrthoDB" id="4062651at2759"/>
<dbReference type="RefSeq" id="XP_001262604.1">
    <property type="nucleotide sequence ID" value="XM_001262603.1"/>
</dbReference>
<dbReference type="Proteomes" id="UP000006702">
    <property type="component" value="Unassembled WGS sequence"/>
</dbReference>
<dbReference type="EMBL" id="DS027692">
    <property type="protein sequence ID" value="EAW20707.1"/>
    <property type="molecule type" value="Genomic_DNA"/>
</dbReference>
<dbReference type="KEGG" id="nfi:NFIA_112310"/>
<accession>A1D8J6</accession>
<dbReference type="Gene3D" id="1.10.510.10">
    <property type="entry name" value="Transferase(Phosphotransferase) domain 1"/>
    <property type="match status" value="1"/>
</dbReference>
<reference evidence="3" key="1">
    <citation type="journal article" date="2008" name="PLoS Genet.">
        <title>Genomic islands in the pathogenic filamentous fungus Aspergillus fumigatus.</title>
        <authorList>
            <person name="Fedorova N.D."/>
            <person name="Khaldi N."/>
            <person name="Joardar V.S."/>
            <person name="Maiti R."/>
            <person name="Amedeo P."/>
            <person name="Anderson M.J."/>
            <person name="Crabtree J."/>
            <person name="Silva J.C."/>
            <person name="Badger J.H."/>
            <person name="Albarraq A."/>
            <person name="Angiuoli S."/>
            <person name="Bussey H."/>
            <person name="Bowyer P."/>
            <person name="Cotty P.J."/>
            <person name="Dyer P.S."/>
            <person name="Egan A."/>
            <person name="Galens K."/>
            <person name="Fraser-Liggett C.M."/>
            <person name="Haas B.J."/>
            <person name="Inman J.M."/>
            <person name="Kent R."/>
            <person name="Lemieux S."/>
            <person name="Malavazi I."/>
            <person name="Orvis J."/>
            <person name="Roemer T."/>
            <person name="Ronning C.M."/>
            <person name="Sundaram J.P."/>
            <person name="Sutton G."/>
            <person name="Turner G."/>
            <person name="Venter J.C."/>
            <person name="White O.R."/>
            <person name="Whitty B.R."/>
            <person name="Youngman P."/>
            <person name="Wolfe K.H."/>
            <person name="Goldman G.H."/>
            <person name="Wortman J.R."/>
            <person name="Jiang B."/>
            <person name="Denning D.W."/>
            <person name="Nierman W.C."/>
        </authorList>
    </citation>
    <scope>NUCLEOTIDE SEQUENCE [LARGE SCALE GENOMIC DNA]</scope>
    <source>
        <strain evidence="3">ATCC 1020 / DSM 3700 / CBS 544.65 / FGSC A1164 / JCM 1740 / NRRL 181 / WB 181</strain>
    </source>
</reference>
<dbReference type="InterPro" id="IPR000719">
    <property type="entry name" value="Prot_kinase_dom"/>
</dbReference>
<dbReference type="PROSITE" id="PS50011">
    <property type="entry name" value="PROTEIN_KINASE_DOM"/>
    <property type="match status" value="1"/>
</dbReference>
<keyword evidence="2" id="KW-0418">Kinase</keyword>
<evidence type="ECO:0000259" key="1">
    <source>
        <dbReference type="PROSITE" id="PS50011"/>
    </source>
</evidence>
<dbReference type="GO" id="GO:0004674">
    <property type="term" value="F:protein serine/threonine kinase activity"/>
    <property type="evidence" value="ECO:0007669"/>
    <property type="project" value="TreeGrafter"/>
</dbReference>
<dbReference type="PANTHER" id="PTHR44167:SF24">
    <property type="entry name" value="SERINE_THREONINE-PROTEIN KINASE CHK2"/>
    <property type="match status" value="1"/>
</dbReference>
<dbReference type="GO" id="GO:0005634">
    <property type="term" value="C:nucleus"/>
    <property type="evidence" value="ECO:0007669"/>
    <property type="project" value="TreeGrafter"/>
</dbReference>
<evidence type="ECO:0000313" key="2">
    <source>
        <dbReference type="EMBL" id="EAW20707.1"/>
    </source>
</evidence>
<protein>
    <submittedName>
        <fullName evidence="2">Calcium/calmodulin dependent protein kinase, putative</fullName>
    </submittedName>
</protein>
<dbReference type="InterPro" id="IPR011009">
    <property type="entry name" value="Kinase-like_dom_sf"/>
</dbReference>
<dbReference type="HOGENOM" id="CLU_054430_2_0_1"/>
<keyword evidence="2" id="KW-0808">Transferase</keyword>
<dbReference type="Pfam" id="PF00069">
    <property type="entry name" value="Pkinase"/>
    <property type="match status" value="1"/>
</dbReference>
<sequence length="186" mass="21414">MVECQHSGENTTVERVQIIDLENAAYLPKGRCIKGMLAGNDNWRSPEAHFKGELNKPTDIFSFGVVCIYAMLGRVIFGPDEDFRKHQTQGALPAFIRLQRQVSYFGDSEGINGLLKHIGDDEISCQVLRMLWDERSEEHIPYKPFSEWPEVVDPTFKDLIQRLTNLDPTKRFTACQALEHAWFRDQ</sequence>
<keyword evidence="3" id="KW-1185">Reference proteome</keyword>
<dbReference type="AlphaFoldDB" id="A1D8J6"/>
<dbReference type="SUPFAM" id="SSF56112">
    <property type="entry name" value="Protein kinase-like (PK-like)"/>
    <property type="match status" value="1"/>
</dbReference>
<dbReference type="GO" id="GO:0044773">
    <property type="term" value="P:mitotic DNA damage checkpoint signaling"/>
    <property type="evidence" value="ECO:0007669"/>
    <property type="project" value="TreeGrafter"/>
</dbReference>
<dbReference type="VEuPathDB" id="FungiDB:NFIA_112310"/>